<evidence type="ECO:0000256" key="3">
    <source>
        <dbReference type="ARBA" id="ARBA00023002"/>
    </source>
</evidence>
<dbReference type="PANTHER" id="PTHR36925:SF1">
    <property type="entry name" value="COBALT-PRECORRIN-6A REDUCTASE"/>
    <property type="match status" value="1"/>
</dbReference>
<protein>
    <submittedName>
        <fullName evidence="4">Precorrin-6x reductase</fullName>
    </submittedName>
</protein>
<dbReference type="Pfam" id="PF02571">
    <property type="entry name" value="CbiJ"/>
    <property type="match status" value="1"/>
</dbReference>
<name>A0A2H4U7L4_METSM</name>
<dbReference type="InterPro" id="IPR003723">
    <property type="entry name" value="Precorrin-6x_reduct"/>
</dbReference>
<sequence length="264" mass="29449">MKKLNILLIGGTKDASNITKHIKEKYDSYILTTTTTEYGSKLAIESGSDDTIAKPLLKDEFITLIENNEFNLLIDATHPYASHITQTTVNLSKLFSIAYIRFERPPSNLDNVDTSRVHEVTSLDEAGQLIASDFTSGNVLHLAGANTMEPILKYVPVNRFYARILKVPKSVEKCKMLNLPEEHIIPMKGTSSLEENLKIIEETQASVMITKESGDIGGVTNKINAANLKDIGIIMLKRPKIRDLNKNDIVSNLDELDEKINNCF</sequence>
<dbReference type="UniPathway" id="UPA00148"/>
<organism evidence="4 5">
    <name type="scientific">Methanobrevibacter smithii</name>
    <dbReference type="NCBI Taxonomy" id="2173"/>
    <lineage>
        <taxon>Archaea</taxon>
        <taxon>Methanobacteriati</taxon>
        <taxon>Methanobacteriota</taxon>
        <taxon>Methanomada group</taxon>
        <taxon>Methanobacteria</taxon>
        <taxon>Methanobacteriales</taxon>
        <taxon>Methanobacteriaceae</taxon>
        <taxon>Methanobrevibacter</taxon>
    </lineage>
</organism>
<dbReference type="GO" id="GO:0009236">
    <property type="term" value="P:cobalamin biosynthetic process"/>
    <property type="evidence" value="ECO:0007669"/>
    <property type="project" value="UniProtKB-UniPathway"/>
</dbReference>
<dbReference type="PANTHER" id="PTHR36925">
    <property type="entry name" value="COBALT-PRECORRIN-6A REDUCTASE"/>
    <property type="match status" value="1"/>
</dbReference>
<accession>A0A2H4U7L4</accession>
<keyword evidence="3" id="KW-0560">Oxidoreductase</keyword>
<gene>
    <name evidence="4" type="ORF">BK798_06600</name>
</gene>
<reference evidence="4 5" key="1">
    <citation type="submission" date="2016-10" db="EMBL/GenBank/DDBJ databases">
        <authorList>
            <person name="Varghese N."/>
        </authorList>
    </citation>
    <scope>NUCLEOTIDE SEQUENCE [LARGE SCALE GENOMIC DNA]</scope>
    <source>
        <strain evidence="4 5">KB11</strain>
    </source>
</reference>
<dbReference type="GeneID" id="35119032"/>
<dbReference type="Proteomes" id="UP000232133">
    <property type="component" value="Chromosome"/>
</dbReference>
<comment type="pathway">
    <text evidence="1">Cofactor biosynthesis; adenosylcobalamin biosynthesis.</text>
</comment>
<keyword evidence="2" id="KW-0169">Cobalamin biosynthesis</keyword>
<dbReference type="GO" id="GO:0016994">
    <property type="term" value="F:precorrin-6A reductase activity"/>
    <property type="evidence" value="ECO:0007669"/>
    <property type="project" value="InterPro"/>
</dbReference>
<evidence type="ECO:0000313" key="4">
    <source>
        <dbReference type="EMBL" id="ATZ60112.1"/>
    </source>
</evidence>
<dbReference type="NCBIfam" id="TIGR00715">
    <property type="entry name" value="precor6x_red"/>
    <property type="match status" value="1"/>
</dbReference>
<dbReference type="AlphaFoldDB" id="A0A2H4U7L4"/>
<dbReference type="PROSITE" id="PS51014">
    <property type="entry name" value="COBK_CBIJ"/>
    <property type="match status" value="1"/>
</dbReference>
<proteinExistence type="predicted"/>
<evidence type="ECO:0000313" key="5">
    <source>
        <dbReference type="Proteomes" id="UP000232133"/>
    </source>
</evidence>
<evidence type="ECO:0000256" key="1">
    <source>
        <dbReference type="ARBA" id="ARBA00004953"/>
    </source>
</evidence>
<dbReference type="RefSeq" id="WP_100815641.1">
    <property type="nucleotide sequence ID" value="NZ_CP017803.1"/>
</dbReference>
<dbReference type="EMBL" id="CP017803">
    <property type="protein sequence ID" value="ATZ60112.1"/>
    <property type="molecule type" value="Genomic_DNA"/>
</dbReference>
<evidence type="ECO:0000256" key="2">
    <source>
        <dbReference type="ARBA" id="ARBA00022573"/>
    </source>
</evidence>